<dbReference type="FunFam" id="3.30.160.60:FF:000031">
    <property type="entry name" value="GLI family zinc finger 3"/>
    <property type="match status" value="1"/>
</dbReference>
<comment type="subcellular location">
    <subcellularLocation>
        <location evidence="1">Nucleus</location>
    </subcellularLocation>
</comment>
<dbReference type="InterPro" id="IPR043359">
    <property type="entry name" value="GLI-like"/>
</dbReference>
<keyword evidence="3" id="KW-0217">Developmental protein</keyword>
<dbReference type="InterPro" id="IPR036236">
    <property type="entry name" value="Znf_C2H2_sf"/>
</dbReference>
<dbReference type="OrthoDB" id="3214149at2759"/>
<keyword evidence="8" id="KW-0238">DNA-binding</keyword>
<dbReference type="SUPFAM" id="SSF57667">
    <property type="entry name" value="beta-beta-alpha zinc fingers"/>
    <property type="match status" value="2"/>
</dbReference>
<dbReference type="Gene3D" id="3.30.160.60">
    <property type="entry name" value="Classic Zinc Finger"/>
    <property type="match status" value="4"/>
</dbReference>
<evidence type="ECO:0000256" key="5">
    <source>
        <dbReference type="ARBA" id="ARBA00022737"/>
    </source>
</evidence>
<comment type="similarity">
    <text evidence="2">Belongs to the GLI C2H2-type zinc-finger protein family.</text>
</comment>
<evidence type="ECO:0000313" key="10">
    <source>
        <dbReference type="EMBL" id="CAB4004863.1"/>
    </source>
</evidence>
<sequence length="312" mass="36404">YNFIDDVTIIFGTRSSCENWFLHFVQHSIDTQYDVICANFLREAKRGKIDTAMTSRLNLILTYFAKTKISPLIHHSYRYFYRRHNKQTFVTHDSFAAVVRNTKPRLHITLQQTNEIMTCLWIDQNNNNTTEDGKRKPCGKQFRMLQDLVTHLSDEHVSACDSNVHTCYWQDCQRNGLPFKAKYKLVNHIRVHTGERPFPCMVPGCGKLFARSENLKIHKRTHTGEKPFMCEYLGCGRRFANSSDRKKHSHVHTSDKPYICKVDGCNKSYTHPSSLRKHMKLHDKNNEDYGSALQTKYVSPGPHFSTHVYTLQ</sequence>
<evidence type="ECO:0000256" key="2">
    <source>
        <dbReference type="ARBA" id="ARBA00010831"/>
    </source>
</evidence>
<proteinExistence type="inferred from homology"/>
<comment type="caution">
    <text evidence="10">The sequence shown here is derived from an EMBL/GenBank/DDBJ whole genome shotgun (WGS) entry which is preliminary data.</text>
</comment>
<evidence type="ECO:0000256" key="9">
    <source>
        <dbReference type="ARBA" id="ARBA00023242"/>
    </source>
</evidence>
<keyword evidence="9" id="KW-0539">Nucleus</keyword>
<dbReference type="AlphaFoldDB" id="A0A6S7HMR0"/>
<dbReference type="PANTHER" id="PTHR45718:SF4">
    <property type="entry name" value="TRANSCRIPTIONAL ACTIVATOR CUBITUS INTERRUPTUS"/>
    <property type="match status" value="1"/>
</dbReference>
<dbReference type="FunFam" id="3.30.160.60:FF:000035">
    <property type="entry name" value="Zinc finger protein ZIC 1"/>
    <property type="match status" value="1"/>
</dbReference>
<keyword evidence="7" id="KW-0862">Zinc</keyword>
<dbReference type="InterPro" id="IPR041643">
    <property type="entry name" value="Znf_ZIC"/>
</dbReference>
<keyword evidence="4" id="KW-0479">Metal-binding</keyword>
<evidence type="ECO:0000256" key="3">
    <source>
        <dbReference type="ARBA" id="ARBA00022473"/>
    </source>
</evidence>
<dbReference type="PROSITE" id="PS00028">
    <property type="entry name" value="ZINC_FINGER_C2H2_1"/>
    <property type="match status" value="3"/>
</dbReference>
<dbReference type="GO" id="GO:0005634">
    <property type="term" value="C:nucleus"/>
    <property type="evidence" value="ECO:0007669"/>
    <property type="project" value="UniProtKB-SubCell"/>
</dbReference>
<dbReference type="Proteomes" id="UP001152795">
    <property type="component" value="Unassembled WGS sequence"/>
</dbReference>
<keyword evidence="11" id="KW-1185">Reference proteome</keyword>
<organism evidence="10 11">
    <name type="scientific">Paramuricea clavata</name>
    <name type="common">Red gorgonian</name>
    <name type="synonym">Violescent sea-whip</name>
    <dbReference type="NCBI Taxonomy" id="317549"/>
    <lineage>
        <taxon>Eukaryota</taxon>
        <taxon>Metazoa</taxon>
        <taxon>Cnidaria</taxon>
        <taxon>Anthozoa</taxon>
        <taxon>Octocorallia</taxon>
        <taxon>Malacalcyonacea</taxon>
        <taxon>Plexauridae</taxon>
        <taxon>Paramuricea</taxon>
    </lineage>
</organism>
<dbReference type="EMBL" id="CACRXK020005027">
    <property type="protein sequence ID" value="CAB4004863.1"/>
    <property type="molecule type" value="Genomic_DNA"/>
</dbReference>
<evidence type="ECO:0000313" key="11">
    <source>
        <dbReference type="Proteomes" id="UP001152795"/>
    </source>
</evidence>
<dbReference type="Pfam" id="PF23561">
    <property type="entry name" value="zf-C2H2_15"/>
    <property type="match status" value="1"/>
</dbReference>
<dbReference type="InterPro" id="IPR056436">
    <property type="entry name" value="Znf-C2H2_ZIC1-5/GLI1-3-like"/>
</dbReference>
<dbReference type="PROSITE" id="PS50157">
    <property type="entry name" value="ZINC_FINGER_C2H2_2"/>
    <property type="match status" value="4"/>
</dbReference>
<name>A0A6S7HMR0_PARCT</name>
<reference evidence="10" key="1">
    <citation type="submission" date="2020-04" db="EMBL/GenBank/DDBJ databases">
        <authorList>
            <person name="Alioto T."/>
            <person name="Alioto T."/>
            <person name="Gomez Garrido J."/>
        </authorList>
    </citation>
    <scope>NUCLEOTIDE SEQUENCE</scope>
    <source>
        <strain evidence="10">A484AB</strain>
    </source>
</reference>
<evidence type="ECO:0000256" key="8">
    <source>
        <dbReference type="ARBA" id="ARBA00023125"/>
    </source>
</evidence>
<accession>A0A6S7HMR0</accession>
<dbReference type="GO" id="GO:0000978">
    <property type="term" value="F:RNA polymerase II cis-regulatory region sequence-specific DNA binding"/>
    <property type="evidence" value="ECO:0007669"/>
    <property type="project" value="TreeGrafter"/>
</dbReference>
<dbReference type="Pfam" id="PF18366">
    <property type="entry name" value="zf_ZIC"/>
    <property type="match status" value="1"/>
</dbReference>
<dbReference type="GO" id="GO:0000981">
    <property type="term" value="F:DNA-binding transcription factor activity, RNA polymerase II-specific"/>
    <property type="evidence" value="ECO:0007669"/>
    <property type="project" value="TreeGrafter"/>
</dbReference>
<feature type="non-terminal residue" evidence="10">
    <location>
        <position position="312"/>
    </location>
</feature>
<gene>
    <name evidence="10" type="ORF">PACLA_8A087720</name>
</gene>
<dbReference type="SMART" id="SM00355">
    <property type="entry name" value="ZnF_C2H2"/>
    <property type="match status" value="5"/>
</dbReference>
<dbReference type="Pfam" id="PF00096">
    <property type="entry name" value="zf-C2H2"/>
    <property type="match status" value="2"/>
</dbReference>
<keyword evidence="5" id="KW-0677">Repeat</keyword>
<feature type="non-terminal residue" evidence="10">
    <location>
        <position position="1"/>
    </location>
</feature>
<evidence type="ECO:0000256" key="1">
    <source>
        <dbReference type="ARBA" id="ARBA00004123"/>
    </source>
</evidence>
<dbReference type="PANTHER" id="PTHR45718">
    <property type="entry name" value="TRANSCRIPTIONAL ACTIVATOR CUBITUS INTERRUPTUS"/>
    <property type="match status" value="1"/>
</dbReference>
<keyword evidence="6" id="KW-0863">Zinc-finger</keyword>
<dbReference type="InterPro" id="IPR013087">
    <property type="entry name" value="Znf_C2H2_type"/>
</dbReference>
<dbReference type="FunFam" id="3.30.160.60:FF:000039">
    <property type="entry name" value="Zinc finger protein ZIC 1"/>
    <property type="match status" value="1"/>
</dbReference>
<evidence type="ECO:0000256" key="7">
    <source>
        <dbReference type="ARBA" id="ARBA00022833"/>
    </source>
</evidence>
<evidence type="ECO:0000256" key="6">
    <source>
        <dbReference type="ARBA" id="ARBA00022771"/>
    </source>
</evidence>
<dbReference type="GO" id="GO:0008270">
    <property type="term" value="F:zinc ion binding"/>
    <property type="evidence" value="ECO:0007669"/>
    <property type="project" value="UniProtKB-KW"/>
</dbReference>
<dbReference type="FunFam" id="3.30.160.60:FF:000041">
    <property type="entry name" value="Zinc finger protein ZIC 1"/>
    <property type="match status" value="1"/>
</dbReference>
<evidence type="ECO:0000256" key="4">
    <source>
        <dbReference type="ARBA" id="ARBA00022723"/>
    </source>
</evidence>
<protein>
    <submittedName>
        <fullName evidence="10">Zinc finger ZIC 4-like</fullName>
    </submittedName>
</protein>